<dbReference type="AlphaFoldDB" id="A0A6L6XU49"/>
<dbReference type="InterPro" id="IPR050765">
    <property type="entry name" value="Riboflavin_Biosynth_HTPR"/>
</dbReference>
<organism evidence="2 3">
    <name type="scientific">Nocardioides agri</name>
    <dbReference type="NCBI Taxonomy" id="2682843"/>
    <lineage>
        <taxon>Bacteria</taxon>
        <taxon>Bacillati</taxon>
        <taxon>Actinomycetota</taxon>
        <taxon>Actinomycetes</taxon>
        <taxon>Propionibacteriales</taxon>
        <taxon>Nocardioidaceae</taxon>
        <taxon>Nocardioides</taxon>
    </lineage>
</organism>
<keyword evidence="3" id="KW-1185">Reference proteome</keyword>
<evidence type="ECO:0000259" key="1">
    <source>
        <dbReference type="Pfam" id="PF01872"/>
    </source>
</evidence>
<dbReference type="GO" id="GO:0009231">
    <property type="term" value="P:riboflavin biosynthetic process"/>
    <property type="evidence" value="ECO:0007669"/>
    <property type="project" value="InterPro"/>
</dbReference>
<dbReference type="SUPFAM" id="SSF53597">
    <property type="entry name" value="Dihydrofolate reductase-like"/>
    <property type="match status" value="1"/>
</dbReference>
<evidence type="ECO:0000313" key="3">
    <source>
        <dbReference type="Proteomes" id="UP000473525"/>
    </source>
</evidence>
<sequence length="178" mass="19697">MTTIFYTATTLDGFLADEQDSLEWLFVQPQDEGGPMNYEDFIKDVGAMVMGATTYQWLVDHLARTGERWTYEIPCWVFTHRDFEAIGEGLTFTQAPVPEVHAEAVAAAGGRNVWMVGGGDLAAQFAEHGLLDEIVLSIAPVTLGAGRPLFPRRWNLELKELDRNGAFLCARYAVSGPL</sequence>
<dbReference type="EMBL" id="WSEK01000004">
    <property type="protein sequence ID" value="MVQ50709.1"/>
    <property type="molecule type" value="Genomic_DNA"/>
</dbReference>
<dbReference type="RefSeq" id="WP_181645394.1">
    <property type="nucleotide sequence ID" value="NZ_WSEK01000004.1"/>
</dbReference>
<dbReference type="Gene3D" id="3.40.430.10">
    <property type="entry name" value="Dihydrofolate Reductase, subunit A"/>
    <property type="match status" value="1"/>
</dbReference>
<comment type="caution">
    <text evidence="2">The sequence shown here is derived from an EMBL/GenBank/DDBJ whole genome shotgun (WGS) entry which is preliminary data.</text>
</comment>
<gene>
    <name evidence="2" type="ORF">GON03_16110</name>
</gene>
<proteinExistence type="predicted"/>
<dbReference type="PANTHER" id="PTHR38011:SF11">
    <property type="entry name" value="2,5-DIAMINO-6-RIBOSYLAMINO-4(3H)-PYRIMIDINONE 5'-PHOSPHATE REDUCTASE"/>
    <property type="match status" value="1"/>
</dbReference>
<feature type="domain" description="Bacterial bifunctional deaminase-reductase C-terminal" evidence="1">
    <location>
        <begin position="6"/>
        <end position="153"/>
    </location>
</feature>
<evidence type="ECO:0000313" key="2">
    <source>
        <dbReference type="EMBL" id="MVQ50709.1"/>
    </source>
</evidence>
<dbReference type="InterPro" id="IPR002734">
    <property type="entry name" value="RibDG_C"/>
</dbReference>
<dbReference type="GO" id="GO:0008703">
    <property type="term" value="F:5-amino-6-(5-phosphoribosylamino)uracil reductase activity"/>
    <property type="evidence" value="ECO:0007669"/>
    <property type="project" value="InterPro"/>
</dbReference>
<dbReference type="Pfam" id="PF01872">
    <property type="entry name" value="RibD_C"/>
    <property type="match status" value="1"/>
</dbReference>
<dbReference type="PANTHER" id="PTHR38011">
    <property type="entry name" value="DIHYDROFOLATE REDUCTASE FAMILY PROTEIN (AFU_ORTHOLOGUE AFUA_8G06820)"/>
    <property type="match status" value="1"/>
</dbReference>
<protein>
    <submittedName>
        <fullName evidence="2">Dihydrofolate reductase</fullName>
    </submittedName>
</protein>
<accession>A0A6L6XU49</accession>
<reference evidence="2 3" key="1">
    <citation type="submission" date="2019-12" db="EMBL/GenBank/DDBJ databases">
        <authorList>
            <person name="Huq M.A."/>
        </authorList>
    </citation>
    <scope>NUCLEOTIDE SEQUENCE [LARGE SCALE GENOMIC DNA]</scope>
    <source>
        <strain evidence="2 3">MAH-18</strain>
    </source>
</reference>
<name>A0A6L6XU49_9ACTN</name>
<dbReference type="InterPro" id="IPR024072">
    <property type="entry name" value="DHFR-like_dom_sf"/>
</dbReference>
<dbReference type="Proteomes" id="UP000473525">
    <property type="component" value="Unassembled WGS sequence"/>
</dbReference>